<evidence type="ECO:0000313" key="2">
    <source>
        <dbReference type="EMBL" id="KAJ8892300.1"/>
    </source>
</evidence>
<dbReference type="Proteomes" id="UP001159363">
    <property type="component" value="Chromosome 2"/>
</dbReference>
<gene>
    <name evidence="2" type="ORF">PR048_004880</name>
</gene>
<dbReference type="EMBL" id="JARBHB010000002">
    <property type="protein sequence ID" value="KAJ8892300.1"/>
    <property type="molecule type" value="Genomic_DNA"/>
</dbReference>
<name>A0ABQ9I7S3_9NEOP</name>
<reference evidence="2 3" key="1">
    <citation type="submission" date="2023-02" db="EMBL/GenBank/DDBJ databases">
        <title>LHISI_Scaffold_Assembly.</title>
        <authorList>
            <person name="Stuart O.P."/>
            <person name="Cleave R."/>
            <person name="Magrath M.J.L."/>
            <person name="Mikheyev A.S."/>
        </authorList>
    </citation>
    <scope>NUCLEOTIDE SEQUENCE [LARGE SCALE GENOMIC DNA]</scope>
    <source>
        <strain evidence="2">Daus_M_001</strain>
        <tissue evidence="2">Leg muscle</tissue>
    </source>
</reference>
<protein>
    <submittedName>
        <fullName evidence="2">Uncharacterized protein</fullName>
    </submittedName>
</protein>
<proteinExistence type="predicted"/>
<evidence type="ECO:0000256" key="1">
    <source>
        <dbReference type="SAM" id="MobiDB-lite"/>
    </source>
</evidence>
<sequence length="575" mass="63934">MISIARGRSGVFNAGTRCSRGQFSYFEGASFYREISSTLFESPMYAPKAHSDSNPQVGASQAPHWSPPLPANKGRSDDTGVAAPGCHEGIGSGLEGWVGPPVLAGFERRRDQQLAAVGRTSSACHPRNPLQSISSQLLPHLRQIRGARGDEPHILERLCSGRQTGRQASLLTPPPPPQRELREEIARHGQRCTFIRRGTPALHSALFAQPRGNDTPTSPLERVPYREVQLSQRCRTGVGGCVCVREWELERVIIVKLGRSPPTKANWVRFRPTSLPNFFAGGNRAGRCNWSAGFLDDLPFPPPFHYGAAQYSTRFTLIGCQDPVVKSCSNLYSTPNFRATRPPAASFGTIPKCDNARVTRPRREPGSPWWEASRLTAQPLRPRLRRDGPRPVSPAVGVRTSLYCEVANNARRWRQASDATRRATTRRSIVKTTLEYRATKCCFLKWLTFFTAAAVSCFTTPFVTVQQFNKTTPLESRRATSCGYNSSHHVWHALNECLQDINGDSSPFLLQPLHELRNGFWPRLTSPHPAIRLVPKMLYIGLRSGFWVGQSNRRTLLSAYHCIVALETCDLALSS</sequence>
<organism evidence="2 3">
    <name type="scientific">Dryococelus australis</name>
    <dbReference type="NCBI Taxonomy" id="614101"/>
    <lineage>
        <taxon>Eukaryota</taxon>
        <taxon>Metazoa</taxon>
        <taxon>Ecdysozoa</taxon>
        <taxon>Arthropoda</taxon>
        <taxon>Hexapoda</taxon>
        <taxon>Insecta</taxon>
        <taxon>Pterygota</taxon>
        <taxon>Neoptera</taxon>
        <taxon>Polyneoptera</taxon>
        <taxon>Phasmatodea</taxon>
        <taxon>Verophasmatodea</taxon>
        <taxon>Anareolatae</taxon>
        <taxon>Phasmatidae</taxon>
        <taxon>Eurycanthinae</taxon>
        <taxon>Dryococelus</taxon>
    </lineage>
</organism>
<keyword evidence="3" id="KW-1185">Reference proteome</keyword>
<accession>A0ABQ9I7S3</accession>
<evidence type="ECO:0000313" key="3">
    <source>
        <dbReference type="Proteomes" id="UP001159363"/>
    </source>
</evidence>
<feature type="region of interest" description="Disordered" evidence="1">
    <location>
        <begin position="46"/>
        <end position="92"/>
    </location>
</feature>
<comment type="caution">
    <text evidence="2">The sequence shown here is derived from an EMBL/GenBank/DDBJ whole genome shotgun (WGS) entry which is preliminary data.</text>
</comment>